<feature type="transmembrane region" description="Helical" evidence="10">
    <location>
        <begin position="65"/>
        <end position="83"/>
    </location>
</feature>
<comment type="subcellular location">
    <subcellularLocation>
        <location evidence="1">Endomembrane system</location>
        <topology evidence="1">Multi-pass membrane protein</topology>
    </subcellularLocation>
</comment>
<evidence type="ECO:0000256" key="10">
    <source>
        <dbReference type="SAM" id="Phobius"/>
    </source>
</evidence>
<feature type="transmembrane region" description="Helical" evidence="10">
    <location>
        <begin position="784"/>
        <end position="803"/>
    </location>
</feature>
<feature type="transmembrane region" description="Helical" evidence="10">
    <location>
        <begin position="114"/>
        <end position="133"/>
    </location>
</feature>
<keyword evidence="5" id="KW-0460">Magnesium</keyword>
<dbReference type="EMBL" id="CAKKNE010000002">
    <property type="protein sequence ID" value="CAH0370033.1"/>
    <property type="molecule type" value="Genomic_DNA"/>
</dbReference>
<evidence type="ECO:0000256" key="6">
    <source>
        <dbReference type="ARBA" id="ARBA00022967"/>
    </source>
</evidence>
<keyword evidence="12" id="KW-1185">Reference proteome</keyword>
<dbReference type="AlphaFoldDB" id="A0A8J2SE55"/>
<evidence type="ECO:0000256" key="9">
    <source>
        <dbReference type="ARBA" id="ARBA00023136"/>
    </source>
</evidence>
<dbReference type="PANTHER" id="PTHR31998">
    <property type="entry name" value="K(+)-INSENSITIVE PYROPHOSPHATE-ENERGIZED PROTON PUMP"/>
    <property type="match status" value="1"/>
</dbReference>
<dbReference type="Proteomes" id="UP000789595">
    <property type="component" value="Unassembled WGS sequence"/>
</dbReference>
<feature type="transmembrane region" description="Helical" evidence="10">
    <location>
        <begin position="153"/>
        <end position="178"/>
    </location>
</feature>
<feature type="transmembrane region" description="Helical" evidence="10">
    <location>
        <begin position="199"/>
        <end position="229"/>
    </location>
</feature>
<gene>
    <name evidence="11" type="ORF">PECAL_2P31830</name>
</gene>
<dbReference type="Pfam" id="PF03030">
    <property type="entry name" value="H_PPase"/>
    <property type="match status" value="1"/>
</dbReference>
<keyword evidence="8" id="KW-0406">Ion transport</keyword>
<dbReference type="EC" id="7.1.3.1" evidence="2"/>
<evidence type="ECO:0000256" key="4">
    <source>
        <dbReference type="ARBA" id="ARBA00022692"/>
    </source>
</evidence>
<keyword evidence="6" id="KW-1278">Translocase</keyword>
<feature type="transmembrane region" description="Helical" evidence="10">
    <location>
        <begin position="461"/>
        <end position="490"/>
    </location>
</feature>
<feature type="transmembrane region" description="Helical" evidence="10">
    <location>
        <begin position="577"/>
        <end position="595"/>
    </location>
</feature>
<dbReference type="GO" id="GO:0009678">
    <property type="term" value="F:diphosphate hydrolysis-driven proton transmembrane transporter activity"/>
    <property type="evidence" value="ECO:0007669"/>
    <property type="project" value="UniProtKB-EC"/>
</dbReference>
<accession>A0A8J2SE55</accession>
<protein>
    <recommendedName>
        <fullName evidence="2">H(+)-exporting diphosphatase</fullName>
        <ecNumber evidence="2">7.1.3.1</ecNumber>
    </recommendedName>
</protein>
<feature type="transmembrane region" description="Helical" evidence="10">
    <location>
        <begin position="717"/>
        <end position="736"/>
    </location>
</feature>
<keyword evidence="7 10" id="KW-1133">Transmembrane helix</keyword>
<feature type="transmembrane region" description="Helical" evidence="10">
    <location>
        <begin position="420"/>
        <end position="441"/>
    </location>
</feature>
<dbReference type="GO" id="GO:0012505">
    <property type="term" value="C:endomembrane system"/>
    <property type="evidence" value="ECO:0007669"/>
    <property type="project" value="UniProtKB-SubCell"/>
</dbReference>
<evidence type="ECO:0000256" key="5">
    <source>
        <dbReference type="ARBA" id="ARBA00022842"/>
    </source>
</evidence>
<feature type="transmembrane region" description="Helical" evidence="10">
    <location>
        <begin position="342"/>
        <end position="364"/>
    </location>
</feature>
<feature type="transmembrane region" description="Helical" evidence="10">
    <location>
        <begin position="241"/>
        <end position="259"/>
    </location>
</feature>
<dbReference type="PIRSF" id="PIRSF001265">
    <property type="entry name" value="H+-PPase"/>
    <property type="match status" value="1"/>
</dbReference>
<reference evidence="11" key="1">
    <citation type="submission" date="2021-11" db="EMBL/GenBank/DDBJ databases">
        <authorList>
            <consortium name="Genoscope - CEA"/>
            <person name="William W."/>
        </authorList>
    </citation>
    <scope>NUCLEOTIDE SEQUENCE</scope>
</reference>
<evidence type="ECO:0000256" key="7">
    <source>
        <dbReference type="ARBA" id="ARBA00022989"/>
    </source>
</evidence>
<dbReference type="HAMAP" id="MF_01129">
    <property type="entry name" value="PPase_energized_pump"/>
    <property type="match status" value="1"/>
</dbReference>
<evidence type="ECO:0000313" key="12">
    <source>
        <dbReference type="Proteomes" id="UP000789595"/>
    </source>
</evidence>
<sequence length="811" mass="82945">MSSSLRRSASTRDADVEGGAVYDDDIDWTKVKRTQKGKAPPLTLLGAGVCAAWLCLTTTRTVGRYEAFVACCVAYGALFSTYLRKWIAKRSGGDSAMRAISQPIADGAAGFLRVQYAAIFRLAAPLALLIGLSYKLRPPPRGAAGAAQAVSRTTLGCVASCCFLVGAGCSALSGYAAMRVASHANVRVADAAKRSAADALVVCFRGGAFSAVLNLTLCIVGVLVLFGVIHMAGVVDDAADVPLLLVGYGFGASFVALFMQLGGGIYTKAADVGADLVGKVEQAIPEDDPRNPAVVADLVGDMVGDCVGSSADVFESVGAEIIGAMILGGRLARDAGADPAPVVFFPLVVHSIDVVASSLGVLAVSKERVVALERREGEYAPMVVLQQGYLVTLAVALAGFGLACFWLLDVEGAPAAWRHFLGCGLCGFGTAFVCMRASRYYTDYAFEPVRRIAESATTGHATTIITGLAVGLESVVAPVLTVGVAVVASYHLGRTSGVGATSGDPAAAARAAGLFGTAVATMGMLASAVYVLAMNNFGPIADNAGGIAEMSRQQAHVRDATDALDAAGNVTKAATKGYSIGSAALACFLLFGAFMDEFSQFAGRPFEVVDVATPEVLVGGLFGVGMVFAFAGMAIAAVGRAAQRVVLICREAFKSDPGILAGTSLPNYERVVSVVTQAALSEMVAPGVLCVGAPVAVGFAGRFVGELTGRPLLGAEVLAGYLVFGTVSGILMALFLDNVGGAWDNAKKYVELGHYGGKGSEAHKAAVTGDTVGDPLKDTAGPSLHVVIKLLSTTILVLGPLFVGGRTGASV</sequence>
<organism evidence="11 12">
    <name type="scientific">Pelagomonas calceolata</name>
    <dbReference type="NCBI Taxonomy" id="35677"/>
    <lineage>
        <taxon>Eukaryota</taxon>
        <taxon>Sar</taxon>
        <taxon>Stramenopiles</taxon>
        <taxon>Ochrophyta</taxon>
        <taxon>Pelagophyceae</taxon>
        <taxon>Pelagomonadales</taxon>
        <taxon>Pelagomonadaceae</taxon>
        <taxon>Pelagomonas</taxon>
    </lineage>
</organism>
<evidence type="ECO:0000256" key="1">
    <source>
        <dbReference type="ARBA" id="ARBA00004127"/>
    </source>
</evidence>
<keyword evidence="9 10" id="KW-0472">Membrane</keyword>
<dbReference type="GO" id="GO:0004427">
    <property type="term" value="F:inorganic diphosphate phosphatase activity"/>
    <property type="evidence" value="ECO:0007669"/>
    <property type="project" value="InterPro"/>
</dbReference>
<comment type="caution">
    <text evidence="11">The sequence shown here is derived from an EMBL/GenBank/DDBJ whole genome shotgun (WGS) entry which is preliminary data.</text>
</comment>
<proteinExistence type="inferred from homology"/>
<evidence type="ECO:0000313" key="11">
    <source>
        <dbReference type="EMBL" id="CAH0370033.1"/>
    </source>
</evidence>
<dbReference type="NCBIfam" id="NF001960">
    <property type="entry name" value="PRK00733.3-5"/>
    <property type="match status" value="1"/>
</dbReference>
<evidence type="ECO:0000256" key="2">
    <source>
        <dbReference type="ARBA" id="ARBA00013242"/>
    </source>
</evidence>
<evidence type="ECO:0000256" key="8">
    <source>
        <dbReference type="ARBA" id="ARBA00023065"/>
    </source>
</evidence>
<dbReference type="NCBIfam" id="NF001953">
    <property type="entry name" value="PRK00733.2-1"/>
    <property type="match status" value="1"/>
</dbReference>
<feature type="transmembrane region" description="Helical" evidence="10">
    <location>
        <begin position="616"/>
        <end position="638"/>
    </location>
</feature>
<feature type="transmembrane region" description="Helical" evidence="10">
    <location>
        <begin position="384"/>
        <end position="408"/>
    </location>
</feature>
<evidence type="ECO:0000256" key="3">
    <source>
        <dbReference type="ARBA" id="ARBA00022448"/>
    </source>
</evidence>
<dbReference type="InterPro" id="IPR004131">
    <property type="entry name" value="PPase-energised_H-pump"/>
</dbReference>
<dbReference type="OrthoDB" id="5210at2759"/>
<keyword evidence="3" id="KW-0813">Transport</keyword>
<name>A0A8J2SE55_9STRA</name>
<keyword evidence="4 10" id="KW-0812">Transmembrane</keyword>
<feature type="transmembrane region" description="Helical" evidence="10">
    <location>
        <begin position="511"/>
        <end position="533"/>
    </location>
</feature>
<dbReference type="GO" id="GO:0016020">
    <property type="term" value="C:membrane"/>
    <property type="evidence" value="ECO:0007669"/>
    <property type="project" value="InterPro"/>
</dbReference>